<comment type="caution">
    <text evidence="3">The sequence shown here is derived from an EMBL/GenBank/DDBJ whole genome shotgun (WGS) entry which is preliminary data.</text>
</comment>
<dbReference type="PANTHER" id="PTHR46648">
    <property type="entry name" value="HIT FAMILY PROTEIN 1"/>
    <property type="match status" value="1"/>
</dbReference>
<evidence type="ECO:0000313" key="3">
    <source>
        <dbReference type="EMBL" id="MFD1320294.1"/>
    </source>
</evidence>
<dbReference type="SUPFAM" id="SSF54197">
    <property type="entry name" value="HIT-like"/>
    <property type="match status" value="1"/>
</dbReference>
<accession>A0ABW3YAL3</accession>
<dbReference type="GO" id="GO:0008168">
    <property type="term" value="F:methyltransferase activity"/>
    <property type="evidence" value="ECO:0007669"/>
    <property type="project" value="UniProtKB-KW"/>
</dbReference>
<name>A0ABW3YAL3_9ACTN</name>
<dbReference type="PANTHER" id="PTHR46648:SF1">
    <property type="entry name" value="ADENOSINE 5'-MONOPHOSPHORAMIDASE HNT1"/>
    <property type="match status" value="1"/>
</dbReference>
<organism evidence="3 4">
    <name type="scientific">Micromonospora sonneratiae</name>
    <dbReference type="NCBI Taxonomy" id="1184706"/>
    <lineage>
        <taxon>Bacteria</taxon>
        <taxon>Bacillati</taxon>
        <taxon>Actinomycetota</taxon>
        <taxon>Actinomycetes</taxon>
        <taxon>Micromonosporales</taxon>
        <taxon>Micromonosporaceae</taxon>
        <taxon>Micromonospora</taxon>
    </lineage>
</organism>
<keyword evidence="3" id="KW-0808">Transferase</keyword>
<protein>
    <submittedName>
        <fullName evidence="3">HIT family protein</fullName>
        <ecNumber evidence="3">2.1.1.-</ecNumber>
    </submittedName>
</protein>
<keyword evidence="4" id="KW-1185">Reference proteome</keyword>
<evidence type="ECO:0000259" key="2">
    <source>
        <dbReference type="PROSITE" id="PS51084"/>
    </source>
</evidence>
<keyword evidence="3" id="KW-0489">Methyltransferase</keyword>
<feature type="domain" description="HIT" evidence="2">
    <location>
        <begin position="31"/>
        <end position="144"/>
    </location>
</feature>
<dbReference type="RefSeq" id="WP_377567148.1">
    <property type="nucleotide sequence ID" value="NZ_JBHTMP010000004.1"/>
</dbReference>
<dbReference type="EC" id="2.1.1.-" evidence="3"/>
<dbReference type="Proteomes" id="UP001597260">
    <property type="component" value="Unassembled WGS sequence"/>
</dbReference>
<dbReference type="Gene3D" id="3.30.428.10">
    <property type="entry name" value="HIT-like"/>
    <property type="match status" value="1"/>
</dbReference>
<evidence type="ECO:0000256" key="1">
    <source>
        <dbReference type="PROSITE-ProRule" id="PRU00464"/>
    </source>
</evidence>
<dbReference type="Pfam" id="PF11969">
    <property type="entry name" value="DcpS_C"/>
    <property type="match status" value="1"/>
</dbReference>
<gene>
    <name evidence="3" type="ORF">ACFQ4H_04225</name>
</gene>
<dbReference type="PROSITE" id="PS51084">
    <property type="entry name" value="HIT_2"/>
    <property type="match status" value="1"/>
</dbReference>
<evidence type="ECO:0000313" key="4">
    <source>
        <dbReference type="Proteomes" id="UP001597260"/>
    </source>
</evidence>
<proteinExistence type="predicted"/>
<feature type="short sequence motif" description="Histidine triad motif" evidence="1">
    <location>
        <begin position="124"/>
        <end position="128"/>
    </location>
</feature>
<sequence>MTPDETGSPGRDDPDGCALCDAMATSPDAHIRSIFSPAEYPSEVLLETQRFCVLPDLAPIAVGHVLIVPRIHLRALATLSPGMTEELEELRNDVTRILVEKLGGRVTLFEHGVCSGVSACGIDHAHLHLVPLPDTCRLTVDPTFPAEEISSIRSVIEIAPRQDYLLLSDRNRTHVYYPATATSQYFRRLISEELGRDHWHWSDRLILGDRHALRRELQAVRRIFDRR</sequence>
<dbReference type="EMBL" id="JBHTMP010000004">
    <property type="protein sequence ID" value="MFD1320294.1"/>
    <property type="molecule type" value="Genomic_DNA"/>
</dbReference>
<dbReference type="InterPro" id="IPR001310">
    <property type="entry name" value="Histidine_triad_HIT"/>
</dbReference>
<dbReference type="InterPro" id="IPR011146">
    <property type="entry name" value="HIT-like"/>
</dbReference>
<dbReference type="InterPro" id="IPR036265">
    <property type="entry name" value="HIT-like_sf"/>
</dbReference>
<dbReference type="GO" id="GO:0032259">
    <property type="term" value="P:methylation"/>
    <property type="evidence" value="ECO:0007669"/>
    <property type="project" value="UniProtKB-KW"/>
</dbReference>
<reference evidence="4" key="1">
    <citation type="journal article" date="2019" name="Int. J. Syst. Evol. Microbiol.">
        <title>The Global Catalogue of Microorganisms (GCM) 10K type strain sequencing project: providing services to taxonomists for standard genome sequencing and annotation.</title>
        <authorList>
            <consortium name="The Broad Institute Genomics Platform"/>
            <consortium name="The Broad Institute Genome Sequencing Center for Infectious Disease"/>
            <person name="Wu L."/>
            <person name="Ma J."/>
        </authorList>
    </citation>
    <scope>NUCLEOTIDE SEQUENCE [LARGE SCALE GENOMIC DNA]</scope>
    <source>
        <strain evidence="4">JCM 31037</strain>
    </source>
</reference>